<evidence type="ECO:0000313" key="1">
    <source>
        <dbReference type="EMBL" id="RDX66784.1"/>
    </source>
</evidence>
<accession>A0A371ELD1</accession>
<feature type="non-terminal residue" evidence="1">
    <location>
        <position position="1"/>
    </location>
</feature>
<evidence type="ECO:0000313" key="2">
    <source>
        <dbReference type="Proteomes" id="UP000257109"/>
    </source>
</evidence>
<sequence length="134" mass="15078">MVKDSVLNEEIRRKTQGSSFQYEIQKCGVSLLSQNRAYRSIVSCGKRRTKAKRDDDDNDDRVTIATCDDLIILRDFKSVNLVSDESIDATLHVTPMKEFFTSYISGDFGVLKMGNGVTKVIDVGDVCLQTNTRM</sequence>
<dbReference type="OrthoDB" id="1727805at2759"/>
<comment type="caution">
    <text evidence="1">The sequence shown here is derived from an EMBL/GenBank/DDBJ whole genome shotgun (WGS) entry which is preliminary data.</text>
</comment>
<dbReference type="AlphaFoldDB" id="A0A371ELD1"/>
<organism evidence="1 2">
    <name type="scientific">Mucuna pruriens</name>
    <name type="common">Velvet bean</name>
    <name type="synonym">Dolichos pruriens</name>
    <dbReference type="NCBI Taxonomy" id="157652"/>
    <lineage>
        <taxon>Eukaryota</taxon>
        <taxon>Viridiplantae</taxon>
        <taxon>Streptophyta</taxon>
        <taxon>Embryophyta</taxon>
        <taxon>Tracheophyta</taxon>
        <taxon>Spermatophyta</taxon>
        <taxon>Magnoliopsida</taxon>
        <taxon>eudicotyledons</taxon>
        <taxon>Gunneridae</taxon>
        <taxon>Pentapetalae</taxon>
        <taxon>rosids</taxon>
        <taxon>fabids</taxon>
        <taxon>Fabales</taxon>
        <taxon>Fabaceae</taxon>
        <taxon>Papilionoideae</taxon>
        <taxon>50 kb inversion clade</taxon>
        <taxon>NPAAA clade</taxon>
        <taxon>indigoferoid/millettioid clade</taxon>
        <taxon>Phaseoleae</taxon>
        <taxon>Mucuna</taxon>
    </lineage>
</organism>
<keyword evidence="2" id="KW-1185">Reference proteome</keyword>
<dbReference type="EMBL" id="QJKJ01013276">
    <property type="protein sequence ID" value="RDX66784.1"/>
    <property type="molecule type" value="Genomic_DNA"/>
</dbReference>
<dbReference type="Proteomes" id="UP000257109">
    <property type="component" value="Unassembled WGS sequence"/>
</dbReference>
<name>A0A371ELD1_MUCPR</name>
<protein>
    <submittedName>
        <fullName evidence="1">Uncharacterized protein</fullName>
    </submittedName>
</protein>
<gene>
    <name evidence="1" type="ORF">CR513_54417</name>
</gene>
<proteinExistence type="predicted"/>
<reference evidence="1" key="1">
    <citation type="submission" date="2018-05" db="EMBL/GenBank/DDBJ databases">
        <title>Draft genome of Mucuna pruriens seed.</title>
        <authorList>
            <person name="Nnadi N.E."/>
            <person name="Vos R."/>
            <person name="Hasami M.H."/>
            <person name="Devisetty U.K."/>
            <person name="Aguiy J.C."/>
        </authorList>
    </citation>
    <scope>NUCLEOTIDE SEQUENCE [LARGE SCALE GENOMIC DNA]</scope>
    <source>
        <strain evidence="1">JCA_2017</strain>
    </source>
</reference>